<keyword evidence="6" id="KW-1185">Reference proteome</keyword>
<keyword evidence="2" id="KW-0067">ATP-binding</keyword>
<evidence type="ECO:0000256" key="4">
    <source>
        <dbReference type="SAM" id="Phobius"/>
    </source>
</evidence>
<gene>
    <name evidence="5" type="ORF">QEH59_16025</name>
</gene>
<sequence>MSDPKKSSQSKPDETLQLISIMDLIMILRQRWLPGFALGLFLAAACAIFFMSKTPMYETTATMVVEVNAENIVNVAEVVESGVKNSGLLESAMNTHLERLKSRAVAQLVADSLSADEQRRLTFGSTGFMDHEDELSPLPNPASLVGRGALSVSWLPDSQVIRIQVRHPDAEVAKFLADRYVSVYIRLQLDVRNQTTGDAVQFLDEQAVDLRNKLEQEEGALQQYREANDLVTVEQDQKIVTERLSDLSSAITAARVRQLQIGSRLEQITAAGEDLELLMNIPFIGGRAHVAEIYASLEKLQQQEQVLAKTYLERHPKRVENQVAQTAVETSLWRAIEQGRQDFEIEQQTVLGELASLEAKMKEAEQEARRLEQLSIEYRVLSRKVEAQRKLFDMVTSRYNETSITQQMNLTSLRPLDKASVPSSPYFPNVKKITVISILLFAVVFIGLPLILEFLDNRLRTFADIEGFVGKSILGDVRFIQGKSDVEMAELALSQDSDLGESFAAIYGSLRLNLGHFNQPLTLVVTSSVPSEGKSVVASNLAAEMATHGSKTLIVDCDLRRPSQHRYHNLENKLGVVEWVRSEEAIAADLMQDTKLGIQPLGEGGKLFLLSSGGSTTRASSILENKRMDLLISRLKQEFDVIIFDTPPVGIFHDATMIADYADHCIFVARQNETTRQKTRHSVAQMDRSKAPVLGVIFNGVKNHRLAAGYGTYGEDDYTSYSARYQYGYGKDAASYQAEYSDKA</sequence>
<keyword evidence="4" id="KW-0812">Transmembrane</keyword>
<keyword evidence="4" id="KW-0472">Membrane</keyword>
<feature type="coiled-coil region" evidence="3">
    <location>
        <begin position="347"/>
        <end position="391"/>
    </location>
</feature>
<protein>
    <submittedName>
        <fullName evidence="5">Polysaccharide biosynthesis tyrosine autokinase</fullName>
        <ecNumber evidence="5">2.7.10.2</ecNumber>
    </submittedName>
</protein>
<keyword evidence="3" id="KW-0175">Coiled coil</keyword>
<evidence type="ECO:0000256" key="2">
    <source>
        <dbReference type="ARBA" id="ARBA00022840"/>
    </source>
</evidence>
<dbReference type="InterPro" id="IPR027417">
    <property type="entry name" value="P-loop_NTPase"/>
</dbReference>
<evidence type="ECO:0000256" key="1">
    <source>
        <dbReference type="ARBA" id="ARBA00022741"/>
    </source>
</evidence>
<dbReference type="EMBL" id="JARXIC010000038">
    <property type="protein sequence ID" value="MDQ8195943.1"/>
    <property type="molecule type" value="Genomic_DNA"/>
</dbReference>
<feature type="transmembrane region" description="Helical" evidence="4">
    <location>
        <begin position="433"/>
        <end position="452"/>
    </location>
</feature>
<dbReference type="InterPro" id="IPR033756">
    <property type="entry name" value="YlxH/NBP35"/>
</dbReference>
<feature type="coiled-coil region" evidence="3">
    <location>
        <begin position="200"/>
        <end position="234"/>
    </location>
</feature>
<keyword evidence="4" id="KW-1133">Transmembrane helix</keyword>
<comment type="caution">
    <text evidence="5">The sequence shown here is derived from an EMBL/GenBank/DDBJ whole genome shotgun (WGS) entry which is preliminary data.</text>
</comment>
<dbReference type="NCBIfam" id="TIGR01007">
    <property type="entry name" value="eps_fam"/>
    <property type="match status" value="1"/>
</dbReference>
<dbReference type="CDD" id="cd05387">
    <property type="entry name" value="BY-kinase"/>
    <property type="match status" value="1"/>
</dbReference>
<keyword evidence="1" id="KW-0547">Nucleotide-binding</keyword>
<dbReference type="SUPFAM" id="SSF52540">
    <property type="entry name" value="P-loop containing nucleoside triphosphate hydrolases"/>
    <property type="match status" value="1"/>
</dbReference>
<dbReference type="PANTHER" id="PTHR32309:SF31">
    <property type="entry name" value="CAPSULAR EXOPOLYSACCHARIDE FAMILY"/>
    <property type="match status" value="1"/>
</dbReference>
<organism evidence="5 6">
    <name type="scientific">Thalassobacterium sedimentorum</name>
    <dbReference type="NCBI Taxonomy" id="3041258"/>
    <lineage>
        <taxon>Bacteria</taxon>
        <taxon>Pseudomonadati</taxon>
        <taxon>Verrucomicrobiota</taxon>
        <taxon>Opitutia</taxon>
        <taxon>Puniceicoccales</taxon>
        <taxon>Coraliomargaritaceae</taxon>
        <taxon>Thalassobacterium</taxon>
    </lineage>
</organism>
<proteinExistence type="predicted"/>
<dbReference type="InterPro" id="IPR005702">
    <property type="entry name" value="Wzc-like_C"/>
</dbReference>
<evidence type="ECO:0000313" key="5">
    <source>
        <dbReference type="EMBL" id="MDQ8195943.1"/>
    </source>
</evidence>
<dbReference type="RefSeq" id="WP_308986388.1">
    <property type="nucleotide sequence ID" value="NZ_JARXIC010000038.1"/>
</dbReference>
<dbReference type="InterPro" id="IPR050445">
    <property type="entry name" value="Bact_polysacc_biosynth/exp"/>
</dbReference>
<feature type="transmembrane region" description="Helical" evidence="4">
    <location>
        <begin position="32"/>
        <end position="51"/>
    </location>
</feature>
<keyword evidence="5" id="KW-0808">Transferase</keyword>
<dbReference type="Pfam" id="PF10609">
    <property type="entry name" value="ParA"/>
    <property type="match status" value="1"/>
</dbReference>
<dbReference type="EC" id="2.7.10.2" evidence="5"/>
<evidence type="ECO:0000313" key="6">
    <source>
        <dbReference type="Proteomes" id="UP001243717"/>
    </source>
</evidence>
<dbReference type="PANTHER" id="PTHR32309">
    <property type="entry name" value="TYROSINE-PROTEIN KINASE"/>
    <property type="match status" value="1"/>
</dbReference>
<dbReference type="GO" id="GO:0004715">
    <property type="term" value="F:non-membrane spanning protein tyrosine kinase activity"/>
    <property type="evidence" value="ECO:0007669"/>
    <property type="project" value="UniProtKB-EC"/>
</dbReference>
<dbReference type="Proteomes" id="UP001243717">
    <property type="component" value="Unassembled WGS sequence"/>
</dbReference>
<accession>A0ABU1AMC7</accession>
<name>A0ABU1AMC7_9BACT</name>
<reference evidence="5 6" key="1">
    <citation type="submission" date="2023-04" db="EMBL/GenBank/DDBJ databases">
        <title>A novel bacteria isolated from coastal sediment.</title>
        <authorList>
            <person name="Liu X.-J."/>
            <person name="Du Z.-J."/>
        </authorList>
    </citation>
    <scope>NUCLEOTIDE SEQUENCE [LARGE SCALE GENOMIC DNA]</scope>
    <source>
        <strain evidence="5 6">SDUM461004</strain>
    </source>
</reference>
<evidence type="ECO:0000256" key="3">
    <source>
        <dbReference type="SAM" id="Coils"/>
    </source>
</evidence>
<dbReference type="Gene3D" id="3.40.50.300">
    <property type="entry name" value="P-loop containing nucleotide triphosphate hydrolases"/>
    <property type="match status" value="1"/>
</dbReference>